<dbReference type="RefSeq" id="WP_005177403.1">
    <property type="nucleotide sequence ID" value="NZ_BANR01000021.1"/>
</dbReference>
<dbReference type="Proteomes" id="UP000010988">
    <property type="component" value="Unassembled WGS sequence"/>
</dbReference>
<keyword evidence="4" id="KW-1185">Reference proteome</keyword>
<keyword evidence="2" id="KW-0472">Membrane</keyword>
<dbReference type="SUPFAM" id="SSF103481">
    <property type="entry name" value="Multidrug resistance efflux transporter EmrE"/>
    <property type="match status" value="1"/>
</dbReference>
<dbReference type="InterPro" id="IPR037185">
    <property type="entry name" value="EmrE-like"/>
</dbReference>
<organism evidence="3 4">
    <name type="scientific">Gordonia aichiensis NBRC 108223</name>
    <dbReference type="NCBI Taxonomy" id="1220583"/>
    <lineage>
        <taxon>Bacteria</taxon>
        <taxon>Bacillati</taxon>
        <taxon>Actinomycetota</taxon>
        <taxon>Actinomycetes</taxon>
        <taxon>Mycobacteriales</taxon>
        <taxon>Gordoniaceae</taxon>
        <taxon>Gordonia</taxon>
    </lineage>
</organism>
<comment type="caution">
    <text evidence="3">The sequence shown here is derived from an EMBL/GenBank/DDBJ whole genome shotgun (WGS) entry which is preliminary data.</text>
</comment>
<feature type="transmembrane region" description="Helical" evidence="2">
    <location>
        <begin position="264"/>
        <end position="285"/>
    </location>
</feature>
<dbReference type="OrthoDB" id="3837845at2"/>
<name>L7KNN7_9ACTN</name>
<feature type="compositionally biased region" description="Acidic residues" evidence="1">
    <location>
        <begin position="309"/>
        <end position="322"/>
    </location>
</feature>
<protein>
    <submittedName>
        <fullName evidence="3">Uncharacterized protein</fullName>
    </submittedName>
</protein>
<evidence type="ECO:0000256" key="1">
    <source>
        <dbReference type="SAM" id="MobiDB-lite"/>
    </source>
</evidence>
<evidence type="ECO:0000256" key="2">
    <source>
        <dbReference type="SAM" id="Phobius"/>
    </source>
</evidence>
<dbReference type="AlphaFoldDB" id="L7KNN7"/>
<feature type="region of interest" description="Disordered" evidence="1">
    <location>
        <begin position="292"/>
        <end position="423"/>
    </location>
</feature>
<feature type="transmembrane region" description="Helical" evidence="2">
    <location>
        <begin position="235"/>
        <end position="257"/>
    </location>
</feature>
<feature type="compositionally biased region" description="Acidic residues" evidence="1">
    <location>
        <begin position="340"/>
        <end position="350"/>
    </location>
</feature>
<dbReference type="PANTHER" id="PTHR40761:SF1">
    <property type="entry name" value="CONSERVED INTEGRAL MEMBRANE ALANINE VALINE AND LEUCINE RICH PROTEIN-RELATED"/>
    <property type="match status" value="1"/>
</dbReference>
<proteinExistence type="predicted"/>
<feature type="transmembrane region" description="Helical" evidence="2">
    <location>
        <begin position="92"/>
        <end position="111"/>
    </location>
</feature>
<feature type="transmembrane region" description="Helical" evidence="2">
    <location>
        <begin position="61"/>
        <end position="80"/>
    </location>
</feature>
<gene>
    <name evidence="3" type="ORF">GOACH_21_00080</name>
</gene>
<sequence>MFLIGVIAASLAAVAYGMSTVLRALGARRAAQTERDEGIETTNAAGGPTLRSTASTFVDPAFILGTVLVTVGFAGGAVAARYLPLFLSQTIVSANLVITALLGTIMLNIALHTRDWVAIWLVVFSLCLLGMSSSHQTGDSGGRGFHWMLFFATVVLSGLALLSVYRLGRHGAIAGGAAAGLLFGVIAIAVRILDGIHPFDPVRLLLDPAAWTIAIAGAVGFFVQTVALQLGAVNGVTAVLVVGETAGPSLIGVMFLGDQAKPGFGWLALVGFVGAVVGAVLVAWYGSGDPDHFGEAPPMKGGWRRGREDDDSTDTDLADDQSESGATADEIDSFGFAPADFDDDDDEVGGDEVGGAHGDGTSQRDTSPRGGSPRDSDDNGTSKNTTGAKAANADSTLDGPARSDIDFTEIGVDDRRHSQRYSS</sequence>
<evidence type="ECO:0000313" key="3">
    <source>
        <dbReference type="EMBL" id="GAC50116.1"/>
    </source>
</evidence>
<feature type="transmembrane region" description="Helical" evidence="2">
    <location>
        <begin position="117"/>
        <end position="133"/>
    </location>
</feature>
<accession>L7KNN7</accession>
<feature type="transmembrane region" description="Helical" evidence="2">
    <location>
        <begin position="171"/>
        <end position="193"/>
    </location>
</feature>
<feature type="transmembrane region" description="Helical" evidence="2">
    <location>
        <begin position="205"/>
        <end position="223"/>
    </location>
</feature>
<dbReference type="eggNOG" id="COG0697">
    <property type="taxonomic scope" value="Bacteria"/>
</dbReference>
<dbReference type="EMBL" id="BANR01000021">
    <property type="protein sequence ID" value="GAC50116.1"/>
    <property type="molecule type" value="Genomic_DNA"/>
</dbReference>
<dbReference type="PANTHER" id="PTHR40761">
    <property type="entry name" value="CONSERVED INTEGRAL MEMBRANE ALANINE VALINE AND LEUCINE RICH PROTEIN-RELATED"/>
    <property type="match status" value="1"/>
</dbReference>
<dbReference type="STRING" id="1220583.GOACH_21_00080"/>
<feature type="transmembrane region" description="Helical" evidence="2">
    <location>
        <begin position="145"/>
        <end position="165"/>
    </location>
</feature>
<keyword evidence="2" id="KW-1133">Transmembrane helix</keyword>
<reference evidence="3 4" key="1">
    <citation type="submission" date="2012-12" db="EMBL/GenBank/DDBJ databases">
        <title>Whole genome shotgun sequence of Gordonia aichiensis NBRC 108223.</title>
        <authorList>
            <person name="Isaki-Nakamura S."/>
            <person name="Hosoyama A."/>
            <person name="Tsuchikane K."/>
            <person name="Ando Y."/>
            <person name="Baba S."/>
            <person name="Ohji S."/>
            <person name="Hamada M."/>
            <person name="Tamura T."/>
            <person name="Yamazoe A."/>
            <person name="Yamazaki S."/>
            <person name="Fujita N."/>
        </authorList>
    </citation>
    <scope>NUCLEOTIDE SEQUENCE [LARGE SCALE GENOMIC DNA]</scope>
    <source>
        <strain evidence="3 4">NBRC 108223</strain>
    </source>
</reference>
<keyword evidence="2" id="KW-0812">Transmembrane</keyword>
<evidence type="ECO:0000313" key="4">
    <source>
        <dbReference type="Proteomes" id="UP000010988"/>
    </source>
</evidence>